<evidence type="ECO:0000256" key="10">
    <source>
        <dbReference type="ARBA" id="ARBA00023604"/>
    </source>
</evidence>
<dbReference type="STRING" id="205917.A0A4Y9Z2V5"/>
<dbReference type="InterPro" id="IPR017907">
    <property type="entry name" value="Znf_RING_CS"/>
</dbReference>
<feature type="compositionally biased region" description="Polar residues" evidence="12">
    <location>
        <begin position="332"/>
        <end position="353"/>
    </location>
</feature>
<comment type="similarity">
    <text evidence="10">Belongs to the asaB hydroxylase/desaturase family.</text>
</comment>
<dbReference type="OrthoDB" id="1431934at2759"/>
<comment type="caution">
    <text evidence="15">The sequence shown here is derived from an EMBL/GenBank/DDBJ whole genome shotgun (WGS) entry which is preliminary data.</text>
</comment>
<dbReference type="InterPro" id="IPR044066">
    <property type="entry name" value="TRIAD_supradom"/>
</dbReference>
<reference evidence="15 16" key="1">
    <citation type="submission" date="2019-02" db="EMBL/GenBank/DDBJ databases">
        <title>Genome sequencing of the rare red list fungi Dentipellis fragilis.</title>
        <authorList>
            <person name="Buettner E."/>
            <person name="Kellner H."/>
        </authorList>
    </citation>
    <scope>NUCLEOTIDE SEQUENCE [LARGE SCALE GENOMIC DNA]</scope>
    <source>
        <strain evidence="15 16">DSM 105465</strain>
    </source>
</reference>
<evidence type="ECO:0000256" key="4">
    <source>
        <dbReference type="ARBA" id="ARBA00022679"/>
    </source>
</evidence>
<evidence type="ECO:0000256" key="8">
    <source>
        <dbReference type="ARBA" id="ARBA00022786"/>
    </source>
</evidence>
<evidence type="ECO:0000313" key="15">
    <source>
        <dbReference type="EMBL" id="TFY68852.1"/>
    </source>
</evidence>
<dbReference type="Gene3D" id="3.30.40.10">
    <property type="entry name" value="Zinc/RING finger domain, C3HC4 (zinc finger)"/>
    <property type="match status" value="1"/>
</dbReference>
<organism evidence="15 16">
    <name type="scientific">Dentipellis fragilis</name>
    <dbReference type="NCBI Taxonomy" id="205917"/>
    <lineage>
        <taxon>Eukaryota</taxon>
        <taxon>Fungi</taxon>
        <taxon>Dikarya</taxon>
        <taxon>Basidiomycota</taxon>
        <taxon>Agaricomycotina</taxon>
        <taxon>Agaricomycetes</taxon>
        <taxon>Russulales</taxon>
        <taxon>Hericiaceae</taxon>
        <taxon>Dentipellis</taxon>
    </lineage>
</organism>
<proteinExistence type="inferred from homology"/>
<evidence type="ECO:0000256" key="6">
    <source>
        <dbReference type="ARBA" id="ARBA00022737"/>
    </source>
</evidence>
<evidence type="ECO:0000256" key="3">
    <source>
        <dbReference type="ARBA" id="ARBA00012251"/>
    </source>
</evidence>
<protein>
    <recommendedName>
        <fullName evidence="3">RBR-type E3 ubiquitin transferase</fullName>
        <ecNumber evidence="3">2.3.2.31</ecNumber>
    </recommendedName>
</protein>
<keyword evidence="16" id="KW-1185">Reference proteome</keyword>
<evidence type="ECO:0000256" key="1">
    <source>
        <dbReference type="ARBA" id="ARBA00001798"/>
    </source>
</evidence>
<dbReference type="GO" id="GO:0008270">
    <property type="term" value="F:zinc ion binding"/>
    <property type="evidence" value="ECO:0007669"/>
    <property type="project" value="UniProtKB-KW"/>
</dbReference>
<comment type="pathway">
    <text evidence="2">Protein modification; protein ubiquitination.</text>
</comment>
<evidence type="ECO:0000256" key="5">
    <source>
        <dbReference type="ARBA" id="ARBA00022723"/>
    </source>
</evidence>
<keyword evidence="6" id="KW-0677">Repeat</keyword>
<dbReference type="PROSITE" id="PS51873">
    <property type="entry name" value="TRIAD"/>
    <property type="match status" value="1"/>
</dbReference>
<dbReference type="SMART" id="SM00184">
    <property type="entry name" value="RING"/>
    <property type="match status" value="1"/>
</dbReference>
<feature type="domain" description="RING-type" evidence="13">
    <location>
        <begin position="420"/>
        <end position="467"/>
    </location>
</feature>
<gene>
    <name evidence="15" type="ORF">EVG20_g3387</name>
</gene>
<dbReference type="EC" id="2.3.2.31" evidence="3"/>
<keyword evidence="7 11" id="KW-0863">Zinc-finger</keyword>
<dbReference type="NCBIfam" id="NF041278">
    <property type="entry name" value="CmcJ_NvfI_EfuI"/>
    <property type="match status" value="1"/>
</dbReference>
<dbReference type="EMBL" id="SEOQ01000151">
    <property type="protein sequence ID" value="TFY68852.1"/>
    <property type="molecule type" value="Genomic_DNA"/>
</dbReference>
<evidence type="ECO:0000259" key="13">
    <source>
        <dbReference type="PROSITE" id="PS50089"/>
    </source>
</evidence>
<keyword evidence="8" id="KW-0833">Ubl conjugation pathway</keyword>
<evidence type="ECO:0000313" key="16">
    <source>
        <dbReference type="Proteomes" id="UP000298327"/>
    </source>
</evidence>
<evidence type="ECO:0000256" key="2">
    <source>
        <dbReference type="ARBA" id="ARBA00004906"/>
    </source>
</evidence>
<evidence type="ECO:0000256" key="12">
    <source>
        <dbReference type="SAM" id="MobiDB-lite"/>
    </source>
</evidence>
<evidence type="ECO:0000256" key="9">
    <source>
        <dbReference type="ARBA" id="ARBA00022833"/>
    </source>
</evidence>
<dbReference type="InterPro" id="IPR013083">
    <property type="entry name" value="Znf_RING/FYVE/PHD"/>
</dbReference>
<evidence type="ECO:0000256" key="7">
    <source>
        <dbReference type="ARBA" id="ARBA00022771"/>
    </source>
</evidence>
<dbReference type="Pfam" id="PF22605">
    <property type="entry name" value="IBR_2"/>
    <property type="match status" value="1"/>
</dbReference>
<feature type="compositionally biased region" description="Basic and acidic residues" evidence="12">
    <location>
        <begin position="292"/>
        <end position="306"/>
    </location>
</feature>
<evidence type="ECO:0000256" key="11">
    <source>
        <dbReference type="PROSITE-ProRule" id="PRU00175"/>
    </source>
</evidence>
<accession>A0A4Y9Z2V5</accession>
<feature type="region of interest" description="Disordered" evidence="12">
    <location>
        <begin position="320"/>
        <end position="363"/>
    </location>
</feature>
<dbReference type="PROSITE" id="PS00518">
    <property type="entry name" value="ZF_RING_1"/>
    <property type="match status" value="1"/>
</dbReference>
<dbReference type="PROSITE" id="PS50089">
    <property type="entry name" value="ZF_RING_2"/>
    <property type="match status" value="1"/>
</dbReference>
<dbReference type="GO" id="GO:0061630">
    <property type="term" value="F:ubiquitin protein ligase activity"/>
    <property type="evidence" value="ECO:0007669"/>
    <property type="project" value="UniProtKB-EC"/>
</dbReference>
<feature type="domain" description="RING-type" evidence="14">
    <location>
        <begin position="416"/>
        <end position="631"/>
    </location>
</feature>
<dbReference type="PANTHER" id="PTHR34598:SF3">
    <property type="entry name" value="OXIDOREDUCTASE AN1597"/>
    <property type="match status" value="1"/>
</dbReference>
<keyword evidence="5" id="KW-0479">Metal-binding</keyword>
<dbReference type="Proteomes" id="UP000298327">
    <property type="component" value="Unassembled WGS sequence"/>
</dbReference>
<dbReference type="GO" id="GO:0016491">
    <property type="term" value="F:oxidoreductase activity"/>
    <property type="evidence" value="ECO:0007669"/>
    <property type="project" value="InterPro"/>
</dbReference>
<feature type="region of interest" description="Disordered" evidence="12">
    <location>
        <begin position="282"/>
        <end position="306"/>
    </location>
</feature>
<dbReference type="Gene3D" id="1.20.120.1750">
    <property type="match status" value="1"/>
</dbReference>
<dbReference type="CDD" id="cd20336">
    <property type="entry name" value="Rcat_RBR"/>
    <property type="match status" value="1"/>
</dbReference>
<dbReference type="InterPro" id="IPR054694">
    <property type="entry name" value="Parkin-like_IBR"/>
</dbReference>
<dbReference type="InterPro" id="IPR001841">
    <property type="entry name" value="Znf_RING"/>
</dbReference>
<comment type="catalytic activity">
    <reaction evidence="1">
        <text>[E2 ubiquitin-conjugating enzyme]-S-ubiquitinyl-L-cysteine + [acceptor protein]-L-lysine = [E2 ubiquitin-conjugating enzyme]-L-cysteine + [acceptor protein]-N(6)-ubiquitinyl-L-lysine.</text>
        <dbReference type="EC" id="2.3.2.31"/>
    </reaction>
</comment>
<dbReference type="SUPFAM" id="SSF57850">
    <property type="entry name" value="RING/U-box"/>
    <property type="match status" value="2"/>
</dbReference>
<dbReference type="InterPro" id="IPR044053">
    <property type="entry name" value="AsaB-like"/>
</dbReference>
<dbReference type="AlphaFoldDB" id="A0A4Y9Z2V5"/>
<keyword evidence="4" id="KW-0808">Transferase</keyword>
<dbReference type="PANTHER" id="PTHR34598">
    <property type="entry name" value="BLL6449 PROTEIN"/>
    <property type="match status" value="1"/>
</dbReference>
<evidence type="ECO:0000259" key="14">
    <source>
        <dbReference type="PROSITE" id="PS51873"/>
    </source>
</evidence>
<sequence length="928" mass="105343">MVATQPTTAGTENRATNELIRDVLLKKKEGIVSFAGTSQYGARGLGISACGLAALNFARVIFAKEQEGERDESLLRVAISKETAEVGACFVTVILFHVLTYYVAKEITAICAAWSSNAHLEVEEIWKIPLFESSLKLRGTKYGHPGIDQFKRLLEDLKAIDTSAVVIITRPPEILACLKIKVSGTDVFIVFDSHSRPRYPDGAGFIIHTSVPAIAGRLAELLPVVDFSDKDLHWQAQLLSNYSGHIFVPRGIVPNLMNLTHMVMDTSLALLALRSDATQLNTQNNNLTSENARLRSELEEREDRHRREMERLRLSFQARPPVEQYSRPLGASPSTATPWTHTPHTNAVASSSRLPDRKSRTPSPLAEDFRLAAQLQSEWEKEDDTFGQALQQQKLFNEENERLEAQRAELAKTDQRRFECSICFQEHPEDFVARPDHCSHAFCRDCIRGLVISKLEEHRFPVLCPVCVIDRDRADPGVISQHLVLEIGITDKQYAIWEEMELSAFSVLIHCRQCKKSMFVDKDDVQETDTLVCPMRTCQFAWCKSCQQAIDIGGPKHSCDGSSELDHLMRERGWKYCPNCKTPIQKISGCNHMTCMSPGCNTHFCYVCVELQASMRHASSRTHSILHLNKSLYASVRTASDSINTALHVAANRTHLRLYDSLILHPAHRRFEGLGIHKRGPRHRQARHEHRHGIREVQVENLRGRESEPTLDRNGFQYFRRPAKHTSFANSEEIEAEYYPESIELLKQLTGASRVVIFDHTIRRRRPGEIEDTPDKRQPVQRVHVDQTAASSIARVHRHLPANDVPSLLEKRFQIINLWRPIHHAAYDFPLTLCDYASVDRKRDLVPMALIYPDREGETFGVKFSEAHRWKYVRGMTPEEGVLIKCFDSVDDESVAVLTPHTAFIDPSTPEDAPKRESIELRALVFYD</sequence>
<name>A0A4Y9Z2V5_9AGAM</name>
<keyword evidence="9" id="KW-0862">Zinc</keyword>